<evidence type="ECO:0000313" key="2">
    <source>
        <dbReference type="Proteomes" id="UP001497535"/>
    </source>
</evidence>
<evidence type="ECO:0000313" key="1">
    <source>
        <dbReference type="EMBL" id="CAK5023702.1"/>
    </source>
</evidence>
<organism evidence="1 2">
    <name type="scientific">Meloidogyne enterolobii</name>
    <name type="common">Root-knot nematode worm</name>
    <name type="synonym">Meloidogyne mayaguensis</name>
    <dbReference type="NCBI Taxonomy" id="390850"/>
    <lineage>
        <taxon>Eukaryota</taxon>
        <taxon>Metazoa</taxon>
        <taxon>Ecdysozoa</taxon>
        <taxon>Nematoda</taxon>
        <taxon>Chromadorea</taxon>
        <taxon>Rhabditida</taxon>
        <taxon>Tylenchina</taxon>
        <taxon>Tylenchomorpha</taxon>
        <taxon>Tylenchoidea</taxon>
        <taxon>Meloidogynidae</taxon>
        <taxon>Meloidogyninae</taxon>
        <taxon>Meloidogyne</taxon>
    </lineage>
</organism>
<keyword evidence="2" id="KW-1185">Reference proteome</keyword>
<reference evidence="1" key="1">
    <citation type="submission" date="2023-11" db="EMBL/GenBank/DDBJ databases">
        <authorList>
            <person name="Poullet M."/>
        </authorList>
    </citation>
    <scope>NUCLEOTIDE SEQUENCE</scope>
    <source>
        <strain evidence="1">E1834</strain>
    </source>
</reference>
<gene>
    <name evidence="1" type="ORF">MENTE1834_LOCUS5267</name>
</gene>
<comment type="caution">
    <text evidence="1">The sequence shown here is derived from an EMBL/GenBank/DDBJ whole genome shotgun (WGS) entry which is preliminary data.</text>
</comment>
<name>A0ACB0XYH6_MELEN</name>
<sequence>MYAGQFVFKVFIFDCLGHYNPCFKYGPENYNSPLLLYFDGSHFNGVTCTGGLFGQPYCLECETVYQRPQQHSTSCRAHCLNCSRVGPLYPCPPRNNFSKKCNGCSKSFNNENCFDHHQSSRFCQQSKRCEKCGVIWDTKDNTRGGRSGHICNERYCSICSGYHDPKRGCFIKPLEPKEQKPYRFVAFDLETMQHVSDGNNKRNHQTNFIAARVTCPKCIEEEKELCKVCGSNKLVTFSERPFSKTPVDLQKVTEDPIISFVKWIIGLTTDYDTIAFSHFGGRFDM</sequence>
<dbReference type="Proteomes" id="UP001497535">
    <property type="component" value="Unassembled WGS sequence"/>
</dbReference>
<dbReference type="EMBL" id="CAVMJV010000004">
    <property type="protein sequence ID" value="CAK5023702.1"/>
    <property type="molecule type" value="Genomic_DNA"/>
</dbReference>
<proteinExistence type="predicted"/>
<accession>A0ACB0XYH6</accession>
<protein>
    <submittedName>
        <fullName evidence="1">Uncharacterized protein</fullName>
    </submittedName>
</protein>